<dbReference type="EMBL" id="CM035412">
    <property type="protein sequence ID" value="KAH7433825.1"/>
    <property type="molecule type" value="Genomic_DNA"/>
</dbReference>
<keyword evidence="2" id="KW-1185">Reference proteome</keyword>
<gene>
    <name evidence="1" type="ORF">KP509_07G088200</name>
</gene>
<name>A0A8T2UK29_CERRI</name>
<dbReference type="Proteomes" id="UP000825935">
    <property type="component" value="Chromosome 7"/>
</dbReference>
<comment type="caution">
    <text evidence="1">The sequence shown here is derived from an EMBL/GenBank/DDBJ whole genome shotgun (WGS) entry which is preliminary data.</text>
</comment>
<evidence type="ECO:0000313" key="1">
    <source>
        <dbReference type="EMBL" id="KAH7433825.1"/>
    </source>
</evidence>
<proteinExistence type="predicted"/>
<dbReference type="EMBL" id="CM035412">
    <property type="protein sequence ID" value="KAH7433826.1"/>
    <property type="molecule type" value="Genomic_DNA"/>
</dbReference>
<dbReference type="EMBL" id="CM035412">
    <property type="protein sequence ID" value="KAH7433823.1"/>
    <property type="molecule type" value="Genomic_DNA"/>
</dbReference>
<evidence type="ECO:0000313" key="2">
    <source>
        <dbReference type="Proteomes" id="UP000825935"/>
    </source>
</evidence>
<reference evidence="1" key="1">
    <citation type="submission" date="2021-08" db="EMBL/GenBank/DDBJ databases">
        <title>WGS assembly of Ceratopteris richardii.</title>
        <authorList>
            <person name="Marchant D.B."/>
            <person name="Chen G."/>
            <person name="Jenkins J."/>
            <person name="Shu S."/>
            <person name="Leebens-Mack J."/>
            <person name="Grimwood J."/>
            <person name="Schmutz J."/>
            <person name="Soltis P."/>
            <person name="Soltis D."/>
            <person name="Chen Z.-H."/>
        </authorList>
    </citation>
    <scope>NUCLEOTIDE SEQUENCE</scope>
    <source>
        <strain evidence="1">Whitten #5841</strain>
        <tissue evidence="1">Leaf</tissue>
    </source>
</reference>
<organism evidence="1 2">
    <name type="scientific">Ceratopteris richardii</name>
    <name type="common">Triangle waterfern</name>
    <dbReference type="NCBI Taxonomy" id="49495"/>
    <lineage>
        <taxon>Eukaryota</taxon>
        <taxon>Viridiplantae</taxon>
        <taxon>Streptophyta</taxon>
        <taxon>Embryophyta</taxon>
        <taxon>Tracheophyta</taxon>
        <taxon>Polypodiopsida</taxon>
        <taxon>Polypodiidae</taxon>
        <taxon>Polypodiales</taxon>
        <taxon>Pteridineae</taxon>
        <taxon>Pteridaceae</taxon>
        <taxon>Parkerioideae</taxon>
        <taxon>Ceratopteris</taxon>
    </lineage>
</organism>
<protein>
    <submittedName>
        <fullName evidence="1">Uncharacterized protein</fullName>
    </submittedName>
</protein>
<dbReference type="EMBL" id="CM035412">
    <property type="protein sequence ID" value="KAH7433824.1"/>
    <property type="molecule type" value="Genomic_DNA"/>
</dbReference>
<sequence>MILDLQSITELHIEEAQRGLGSQSARAAVGASLNTTICFRPLLEFLVRLQRSKSRKLCGTTLGHEREFEIFLQPALYTIWYEPKSKESFGRFPRIHNEVGNKGPQKVAHVNRHG</sequence>
<dbReference type="AlphaFoldDB" id="A0A8T2UK29"/>
<accession>A0A8T2UK29</accession>